<feature type="compositionally biased region" description="Basic and acidic residues" evidence="1">
    <location>
        <begin position="309"/>
        <end position="330"/>
    </location>
</feature>
<dbReference type="EMBL" id="HBIW01010811">
    <property type="protein sequence ID" value="CAE0693790.1"/>
    <property type="molecule type" value="Transcribed_RNA"/>
</dbReference>
<feature type="compositionally biased region" description="Acidic residues" evidence="1">
    <location>
        <begin position="31"/>
        <end position="46"/>
    </location>
</feature>
<dbReference type="AlphaFoldDB" id="A0A7S3ZU44"/>
<feature type="region of interest" description="Disordered" evidence="1">
    <location>
        <begin position="1"/>
        <end position="96"/>
    </location>
</feature>
<protein>
    <submittedName>
        <fullName evidence="2">Uncharacterized protein</fullName>
    </submittedName>
</protein>
<dbReference type="EMBL" id="CAKKNE010000005">
    <property type="protein sequence ID" value="CAH0376862.1"/>
    <property type="molecule type" value="Genomic_DNA"/>
</dbReference>
<dbReference type="Proteomes" id="UP000789595">
    <property type="component" value="Unassembled WGS sequence"/>
</dbReference>
<evidence type="ECO:0000313" key="3">
    <source>
        <dbReference type="EMBL" id="CAH0376862.1"/>
    </source>
</evidence>
<name>A0A7S3ZU44_9STRA</name>
<accession>A0A7S3ZU44</accession>
<feature type="compositionally biased region" description="Pro residues" evidence="1">
    <location>
        <begin position="1"/>
        <end position="15"/>
    </location>
</feature>
<keyword evidence="4" id="KW-1185">Reference proteome</keyword>
<evidence type="ECO:0000313" key="2">
    <source>
        <dbReference type="EMBL" id="CAE0693790.1"/>
    </source>
</evidence>
<reference evidence="3" key="2">
    <citation type="submission" date="2021-11" db="EMBL/GenBank/DDBJ databases">
        <authorList>
            <consortium name="Genoscope - CEA"/>
            <person name="William W."/>
        </authorList>
    </citation>
    <scope>NUCLEOTIDE SEQUENCE</scope>
</reference>
<sequence>MADATPPPWMQPGAPPTHAKKEAVPPPQPMEQDDDEDLYGNETQEEADAKFMAALDANEARKAAKQAALDLQAKEGDAEYEKMKPPPPPNGGYEEPSEEVLKMRATMEKVFMATLTDPHYQKHPVPMVRSQHSHDTCKELLDLCKLPEEELPQPHIIKRKIEQARVDPDAWVRATAGSAAKAFGIKEVADDFDEELRRKFGHLLSDEDRAGPRRWDPVGLFDDRWKSELVLPPLPEFEKHCNFRTDEEVRELMAQRSAPRQAPRSAPQQARGRGGVQGRLGRGRGRSGDKPRFKPTQKRRAVVMLDDAPEIKPVGKDGRVKEPPKPKPEKPAPAPAGPDPDDETLDDLSKKAITDVFGENLNLLDDAGRKLLGLFLRKAPKPPGAGDKVKVHQETDNEAIRTDYLKLNWDDYTYTRTRKRKAVQAPAAT</sequence>
<gene>
    <name evidence="2" type="ORF">PCAL00307_LOCUS9226</name>
    <name evidence="3" type="ORF">PECAL_5P14560</name>
</gene>
<evidence type="ECO:0000313" key="4">
    <source>
        <dbReference type="Proteomes" id="UP000789595"/>
    </source>
</evidence>
<feature type="compositionally biased region" description="Basic and acidic residues" evidence="1">
    <location>
        <begin position="72"/>
        <end position="84"/>
    </location>
</feature>
<reference evidence="2" key="1">
    <citation type="submission" date="2021-01" db="EMBL/GenBank/DDBJ databases">
        <authorList>
            <person name="Corre E."/>
            <person name="Pelletier E."/>
            <person name="Niang G."/>
            <person name="Scheremetjew M."/>
            <person name="Finn R."/>
            <person name="Kale V."/>
            <person name="Holt S."/>
            <person name="Cochrane G."/>
            <person name="Meng A."/>
            <person name="Brown T."/>
            <person name="Cohen L."/>
        </authorList>
    </citation>
    <scope>NUCLEOTIDE SEQUENCE</scope>
    <source>
        <strain evidence="2">CCMP1756</strain>
    </source>
</reference>
<evidence type="ECO:0000256" key="1">
    <source>
        <dbReference type="SAM" id="MobiDB-lite"/>
    </source>
</evidence>
<feature type="region of interest" description="Disordered" evidence="1">
    <location>
        <begin position="251"/>
        <end position="350"/>
    </location>
</feature>
<proteinExistence type="predicted"/>
<organism evidence="2">
    <name type="scientific">Pelagomonas calceolata</name>
    <dbReference type="NCBI Taxonomy" id="35677"/>
    <lineage>
        <taxon>Eukaryota</taxon>
        <taxon>Sar</taxon>
        <taxon>Stramenopiles</taxon>
        <taxon>Ochrophyta</taxon>
        <taxon>Pelagophyceae</taxon>
        <taxon>Pelagomonadales</taxon>
        <taxon>Pelagomonadaceae</taxon>
        <taxon>Pelagomonas</taxon>
    </lineage>
</organism>